<proteinExistence type="predicted"/>
<sequence length="201" mass="24248">MTRPVVNFTQPIEYYEPPTRKTYYPIRGWKTLEEIQTFWGNKIELFHPHFNPELIDFKVITNLDDLTPEEMKKLNNLRVLVDYYNNNYPKKTFQYDLNTKKFKFNFPSAFIQSKRQKYVVFQYCRATCDGYIDGETEIHCDFIPRDDFCDGLIWYANVVPPDDNRKYEMINTKTHFHIWFTNAIGQVICPDNFVLFLKLIY</sequence>
<protein>
    <submittedName>
        <fullName evidence="2">Uncharacterized protein</fullName>
    </submittedName>
</protein>
<evidence type="ECO:0000313" key="4">
    <source>
        <dbReference type="Proteomes" id="UP001470230"/>
    </source>
</evidence>
<dbReference type="Proteomes" id="UP001470230">
    <property type="component" value="Unassembled WGS sequence"/>
</dbReference>
<comment type="caution">
    <text evidence="2">The sequence shown here is derived from an EMBL/GenBank/DDBJ whole genome shotgun (WGS) entry which is preliminary data.</text>
</comment>
<dbReference type="EMBL" id="JAPFFF010000076">
    <property type="protein sequence ID" value="KAK8835698.1"/>
    <property type="molecule type" value="Genomic_DNA"/>
</dbReference>
<evidence type="ECO:0000313" key="1">
    <source>
        <dbReference type="EMBL" id="KAK8835698.1"/>
    </source>
</evidence>
<gene>
    <name evidence="3" type="ORF">M9Y10_035441</name>
    <name evidence="2" type="ORF">M9Y10_037509</name>
    <name evidence="1" type="ORF">M9Y10_042295</name>
</gene>
<accession>A0ABR2GRN0</accession>
<reference evidence="2 4" key="1">
    <citation type="submission" date="2024-04" db="EMBL/GenBank/DDBJ databases">
        <title>Tritrichomonas musculus Genome.</title>
        <authorList>
            <person name="Alves-Ferreira E."/>
            <person name="Grigg M."/>
            <person name="Lorenzi H."/>
            <person name="Galac M."/>
        </authorList>
    </citation>
    <scope>NUCLEOTIDE SEQUENCE [LARGE SCALE GENOMIC DNA]</scope>
    <source>
        <strain evidence="2 4">EAF2021</strain>
    </source>
</reference>
<evidence type="ECO:0000313" key="2">
    <source>
        <dbReference type="EMBL" id="KAK8836575.1"/>
    </source>
</evidence>
<name>A0ABR2GRN0_9EUKA</name>
<keyword evidence="4" id="KW-1185">Reference proteome</keyword>
<dbReference type="EMBL" id="JAPFFF010000064">
    <property type="protein sequence ID" value="KAK8836575.1"/>
    <property type="molecule type" value="Genomic_DNA"/>
</dbReference>
<dbReference type="EMBL" id="JAPFFF010000005">
    <property type="protein sequence ID" value="KAK8890657.1"/>
    <property type="molecule type" value="Genomic_DNA"/>
</dbReference>
<organism evidence="2 4">
    <name type="scientific">Tritrichomonas musculus</name>
    <dbReference type="NCBI Taxonomy" id="1915356"/>
    <lineage>
        <taxon>Eukaryota</taxon>
        <taxon>Metamonada</taxon>
        <taxon>Parabasalia</taxon>
        <taxon>Tritrichomonadida</taxon>
        <taxon>Tritrichomonadidae</taxon>
        <taxon>Tritrichomonas</taxon>
    </lineage>
</organism>
<evidence type="ECO:0000313" key="3">
    <source>
        <dbReference type="EMBL" id="KAK8890657.1"/>
    </source>
</evidence>